<gene>
    <name evidence="1" type="ORF">METZ01_LOCUS377220</name>
</gene>
<dbReference type="Gene3D" id="3.40.50.10320">
    <property type="entry name" value="LmbE-like"/>
    <property type="match status" value="1"/>
</dbReference>
<feature type="non-terminal residue" evidence="1">
    <location>
        <position position="1"/>
    </location>
</feature>
<organism evidence="1">
    <name type="scientific">marine metagenome</name>
    <dbReference type="NCBI Taxonomy" id="408172"/>
    <lineage>
        <taxon>unclassified sequences</taxon>
        <taxon>metagenomes</taxon>
        <taxon>ecological metagenomes</taxon>
    </lineage>
</organism>
<protein>
    <recommendedName>
        <fullName evidence="2">PIG-L family deacetylase</fullName>
    </recommendedName>
</protein>
<accession>A0A382TQK7</accession>
<dbReference type="EMBL" id="UINC01138433">
    <property type="protein sequence ID" value="SVD24366.1"/>
    <property type="molecule type" value="Genomic_DNA"/>
</dbReference>
<dbReference type="SUPFAM" id="SSF102588">
    <property type="entry name" value="LmbE-like"/>
    <property type="match status" value="1"/>
</dbReference>
<dbReference type="AlphaFoldDB" id="A0A382TQK7"/>
<evidence type="ECO:0000313" key="1">
    <source>
        <dbReference type="EMBL" id="SVD24366.1"/>
    </source>
</evidence>
<sequence>EDDSIRDFGFSKSPEQTFTVWGHEHSLRQMIKAVRFFKPDVLCPTFLDVPGQHGHHRAVTRLTIEAFEKAADPTYFRDLDLPAWKVSKLYLPAWSGGGGSYDDEESPPDATTYLDVGEFNFHLGGTYAQMGEWSRSYHATQGMGVLKDEHPEILSLHLLKSDLKDPPVHTDQICSGLPGSWEQFGLFFPEGKIRNGIKQADELSSECLQNFPDSNSIVNSLADFSDILKNLIEMIPEPDKHRIELKLRQAGQAAAACCVLKPKFIFLPEKPVSGKNFNFEFSIHKSPWLEEDDFFVDVK</sequence>
<feature type="non-terminal residue" evidence="1">
    <location>
        <position position="299"/>
    </location>
</feature>
<dbReference type="InterPro" id="IPR024078">
    <property type="entry name" value="LmbE-like_dom_sf"/>
</dbReference>
<reference evidence="1" key="1">
    <citation type="submission" date="2018-05" db="EMBL/GenBank/DDBJ databases">
        <authorList>
            <person name="Lanie J.A."/>
            <person name="Ng W.-L."/>
            <person name="Kazmierczak K.M."/>
            <person name="Andrzejewski T.M."/>
            <person name="Davidsen T.M."/>
            <person name="Wayne K.J."/>
            <person name="Tettelin H."/>
            <person name="Glass J.I."/>
            <person name="Rusch D."/>
            <person name="Podicherti R."/>
            <person name="Tsui H.-C.T."/>
            <person name="Winkler M.E."/>
        </authorList>
    </citation>
    <scope>NUCLEOTIDE SEQUENCE</scope>
</reference>
<proteinExistence type="predicted"/>
<evidence type="ECO:0008006" key="2">
    <source>
        <dbReference type="Google" id="ProtNLM"/>
    </source>
</evidence>
<name>A0A382TQK7_9ZZZZ</name>